<dbReference type="KEGG" id="mmw:Mmwyl1_1187"/>
<evidence type="ECO:0000256" key="1">
    <source>
        <dbReference type="SAM" id="Phobius"/>
    </source>
</evidence>
<feature type="transmembrane region" description="Helical" evidence="1">
    <location>
        <begin position="76"/>
        <end position="96"/>
    </location>
</feature>
<feature type="transmembrane region" description="Helical" evidence="1">
    <location>
        <begin position="52"/>
        <end position="70"/>
    </location>
</feature>
<protein>
    <submittedName>
        <fullName evidence="2">Uncharacterized protein</fullName>
    </submittedName>
</protein>
<dbReference type="STRING" id="400668.Mmwyl1_1187"/>
<dbReference type="AlphaFoldDB" id="A6VUI7"/>
<organism evidence="2">
    <name type="scientific">Marinomonas sp. (strain MWYL1)</name>
    <dbReference type="NCBI Taxonomy" id="400668"/>
    <lineage>
        <taxon>Bacteria</taxon>
        <taxon>Pseudomonadati</taxon>
        <taxon>Pseudomonadota</taxon>
        <taxon>Gammaproteobacteria</taxon>
        <taxon>Oceanospirillales</taxon>
        <taxon>Oceanospirillaceae</taxon>
        <taxon>Marinomonas</taxon>
    </lineage>
</organism>
<gene>
    <name evidence="2" type="ordered locus">Mmwyl1_1187</name>
</gene>
<evidence type="ECO:0000313" key="2">
    <source>
        <dbReference type="EMBL" id="ABR70116.1"/>
    </source>
</evidence>
<dbReference type="OrthoDB" id="136391at135619"/>
<dbReference type="EMBL" id="CP000749">
    <property type="protein sequence ID" value="ABR70116.1"/>
    <property type="molecule type" value="Genomic_DNA"/>
</dbReference>
<sequence length="170" mass="18304">MGRNFEISRGRIPIISYVIVGAIDVVEWLALPEAEQDFNDLLATLFVDISKIVISVIAGTAAAAFVVLGFVSAPVWAIVAAGITVSVAVGVILDVVDNAFGITQKVKDLTNKVESSIESFAEAMMEGVASVEEFMTHANPGDGKITGPMDYLMEVHVGISKYIYDRIRWP</sequence>
<keyword evidence="1" id="KW-0812">Transmembrane</keyword>
<dbReference type="HOGENOM" id="CLU_1568864_0_0_6"/>
<feature type="transmembrane region" description="Helical" evidence="1">
    <location>
        <begin position="12"/>
        <end position="31"/>
    </location>
</feature>
<reference evidence="2" key="1">
    <citation type="submission" date="2007-06" db="EMBL/GenBank/DDBJ databases">
        <title>Complete sequence of Marinomonas sp. MWYL1.</title>
        <authorList>
            <consortium name="US DOE Joint Genome Institute"/>
            <person name="Copeland A."/>
            <person name="Lucas S."/>
            <person name="Lapidus A."/>
            <person name="Barry K."/>
            <person name="Glavina del Rio T."/>
            <person name="Dalin E."/>
            <person name="Tice H."/>
            <person name="Pitluck S."/>
            <person name="Kiss H."/>
            <person name="Brettin T."/>
            <person name="Bruce D."/>
            <person name="Detter J.C."/>
            <person name="Han C."/>
            <person name="Schmutz J."/>
            <person name="Larimer F."/>
            <person name="Land M."/>
            <person name="Hauser L."/>
            <person name="Kyrpides N."/>
            <person name="Kim E."/>
            <person name="Johnston A.W.B."/>
            <person name="Todd J.D."/>
            <person name="Rogers R."/>
            <person name="Wexler M."/>
            <person name="Bond P.L."/>
            <person name="Li Y."/>
            <person name="Richardson P."/>
        </authorList>
    </citation>
    <scope>NUCLEOTIDE SEQUENCE [LARGE SCALE GENOMIC DNA]</scope>
    <source>
        <strain evidence="2">MWYL1</strain>
    </source>
</reference>
<proteinExistence type="predicted"/>
<keyword evidence="1" id="KW-1133">Transmembrane helix</keyword>
<keyword evidence="1" id="KW-0472">Membrane</keyword>
<name>A6VUI7_MARMS</name>
<accession>A6VUI7</accession>